<evidence type="ECO:0000256" key="2">
    <source>
        <dbReference type="ARBA" id="ARBA00007362"/>
    </source>
</evidence>
<dbReference type="Pfam" id="PF00892">
    <property type="entry name" value="EamA"/>
    <property type="match status" value="2"/>
</dbReference>
<feature type="transmembrane region" description="Helical" evidence="3">
    <location>
        <begin position="36"/>
        <end position="56"/>
    </location>
</feature>
<feature type="transmembrane region" description="Helical" evidence="3">
    <location>
        <begin position="184"/>
        <end position="206"/>
    </location>
</feature>
<dbReference type="Proteomes" id="UP001148125">
    <property type="component" value="Unassembled WGS sequence"/>
</dbReference>
<proteinExistence type="inferred from homology"/>
<feature type="transmembrane region" description="Helical" evidence="3">
    <location>
        <begin position="126"/>
        <end position="144"/>
    </location>
</feature>
<feature type="transmembrane region" description="Helical" evidence="3">
    <location>
        <begin position="150"/>
        <end position="172"/>
    </location>
</feature>
<feature type="transmembrane region" description="Helical" evidence="3">
    <location>
        <begin position="95"/>
        <end position="117"/>
    </location>
</feature>
<dbReference type="PANTHER" id="PTHR22911:SF79">
    <property type="entry name" value="MOBA-LIKE NTP TRANSFERASE DOMAIN-CONTAINING PROTEIN"/>
    <property type="match status" value="1"/>
</dbReference>
<keyword evidence="6" id="KW-1185">Reference proteome</keyword>
<evidence type="ECO:0000313" key="5">
    <source>
        <dbReference type="EMBL" id="MDE5412545.1"/>
    </source>
</evidence>
<feature type="transmembrane region" description="Helical" evidence="3">
    <location>
        <begin position="245"/>
        <end position="264"/>
    </location>
</feature>
<gene>
    <name evidence="5" type="ORF">N7Z68_04045</name>
</gene>
<comment type="similarity">
    <text evidence="2">Belongs to the EamA transporter family.</text>
</comment>
<protein>
    <submittedName>
        <fullName evidence="5">DMT family transporter</fullName>
    </submittedName>
</protein>
<feature type="transmembrane region" description="Helical" evidence="3">
    <location>
        <begin position="212"/>
        <end position="233"/>
    </location>
</feature>
<evidence type="ECO:0000256" key="3">
    <source>
        <dbReference type="SAM" id="Phobius"/>
    </source>
</evidence>
<dbReference type="Gene3D" id="1.10.3730.20">
    <property type="match status" value="1"/>
</dbReference>
<evidence type="ECO:0000256" key="1">
    <source>
        <dbReference type="ARBA" id="ARBA00004127"/>
    </source>
</evidence>
<dbReference type="PANTHER" id="PTHR22911">
    <property type="entry name" value="ACYL-MALONYL CONDENSING ENZYME-RELATED"/>
    <property type="match status" value="1"/>
</dbReference>
<keyword evidence="3" id="KW-0812">Transmembrane</keyword>
<feature type="transmembrane region" description="Helical" evidence="3">
    <location>
        <begin position="270"/>
        <end position="291"/>
    </location>
</feature>
<sequence length="304" mass="33890">MLIRWAYLAIAAGAALWGTIGLFVQELYSLGLTPLQVVTLRVSCAVSFLLIYSLFVNRQWLRVQLKDSPLFIGTGIISIVFFNWCFFVAIQETSISVAAILLYTAPAFVLILSRFLFKELLTARKVLSLILTLFGCILVVELLPNGSMTMTTVGIIAGLGSGLFYGLYSIFGKFALRKYHPMTVTIYTFLFAALFTLPVSQVWTWIGHLNDVKLWIYAGSLGLFPTVLAFIFYTKGLKQVEAGKASIVATLEPVVAAFIGMIFYSEILTLWQYLGVVCVIFSVIIVQNISLTKWLEKRRVKQSA</sequence>
<feature type="domain" description="EamA" evidence="4">
    <location>
        <begin position="153"/>
        <end position="286"/>
    </location>
</feature>
<reference evidence="5" key="1">
    <citation type="submission" date="2024-05" db="EMBL/GenBank/DDBJ databases">
        <title>Alkalihalobacillus sp. strain MEB203 novel alkaliphilic bacterium from Lonar Lake, India.</title>
        <authorList>
            <person name="Joshi A."/>
            <person name="Thite S."/>
            <person name="Mengade P."/>
        </authorList>
    </citation>
    <scope>NUCLEOTIDE SEQUENCE</scope>
    <source>
        <strain evidence="5">MEB 203</strain>
    </source>
</reference>
<dbReference type="EMBL" id="JAOTPO010000002">
    <property type="protein sequence ID" value="MDE5412545.1"/>
    <property type="molecule type" value="Genomic_DNA"/>
</dbReference>
<name>A0ABT5VB98_9BACI</name>
<accession>A0ABT5VB98</accession>
<dbReference type="InterPro" id="IPR000620">
    <property type="entry name" value="EamA_dom"/>
</dbReference>
<feature type="domain" description="EamA" evidence="4">
    <location>
        <begin position="5"/>
        <end position="140"/>
    </location>
</feature>
<comment type="subcellular location">
    <subcellularLocation>
        <location evidence="1">Endomembrane system</location>
        <topology evidence="1">Multi-pass membrane protein</topology>
    </subcellularLocation>
</comment>
<organism evidence="5 6">
    <name type="scientific">Alkalihalobacterium chitinilyticum</name>
    <dbReference type="NCBI Taxonomy" id="2980103"/>
    <lineage>
        <taxon>Bacteria</taxon>
        <taxon>Bacillati</taxon>
        <taxon>Bacillota</taxon>
        <taxon>Bacilli</taxon>
        <taxon>Bacillales</taxon>
        <taxon>Bacillaceae</taxon>
        <taxon>Alkalihalobacterium</taxon>
    </lineage>
</organism>
<comment type="caution">
    <text evidence="5">The sequence shown here is derived from an EMBL/GenBank/DDBJ whole genome shotgun (WGS) entry which is preliminary data.</text>
</comment>
<feature type="transmembrane region" description="Helical" evidence="3">
    <location>
        <begin position="5"/>
        <end position="24"/>
    </location>
</feature>
<keyword evidence="3" id="KW-0472">Membrane</keyword>
<dbReference type="InterPro" id="IPR037185">
    <property type="entry name" value="EmrE-like"/>
</dbReference>
<keyword evidence="3" id="KW-1133">Transmembrane helix</keyword>
<evidence type="ECO:0000313" key="6">
    <source>
        <dbReference type="Proteomes" id="UP001148125"/>
    </source>
</evidence>
<feature type="transmembrane region" description="Helical" evidence="3">
    <location>
        <begin position="68"/>
        <end position="89"/>
    </location>
</feature>
<dbReference type="SUPFAM" id="SSF103481">
    <property type="entry name" value="Multidrug resistance efflux transporter EmrE"/>
    <property type="match status" value="2"/>
</dbReference>
<evidence type="ECO:0000259" key="4">
    <source>
        <dbReference type="Pfam" id="PF00892"/>
    </source>
</evidence>